<accession>A0A8J2KYJ9</accession>
<feature type="domain" description="Thioesterase" evidence="11">
    <location>
        <begin position="120"/>
        <end position="214"/>
    </location>
</feature>
<evidence type="ECO:0000313" key="12">
    <source>
        <dbReference type="EMBL" id="CAG7734216.1"/>
    </source>
</evidence>
<keyword evidence="1" id="KW-0596">Phosphopantetheine</keyword>
<dbReference type="Pfam" id="PF00109">
    <property type="entry name" value="ketoacyl-synt"/>
    <property type="match status" value="1"/>
</dbReference>
<evidence type="ECO:0000256" key="9">
    <source>
        <dbReference type="SAM" id="MobiDB-lite"/>
    </source>
</evidence>
<dbReference type="PANTHER" id="PTHR43775:SF7">
    <property type="entry name" value="FATTY ACID SYNTHASE"/>
    <property type="match status" value="1"/>
</dbReference>
<proteinExistence type="predicted"/>
<evidence type="ECO:0000256" key="8">
    <source>
        <dbReference type="ARBA" id="ARBA00023268"/>
    </source>
</evidence>
<evidence type="ECO:0000256" key="6">
    <source>
        <dbReference type="ARBA" id="ARBA00023098"/>
    </source>
</evidence>
<dbReference type="Pfam" id="PF00975">
    <property type="entry name" value="Thioesterase"/>
    <property type="match status" value="1"/>
</dbReference>
<dbReference type="InterPro" id="IPR001031">
    <property type="entry name" value="Thioesterase"/>
</dbReference>
<reference evidence="12" key="1">
    <citation type="submission" date="2021-06" db="EMBL/GenBank/DDBJ databases">
        <authorList>
            <person name="Hodson N. C."/>
            <person name="Mongue J. A."/>
            <person name="Jaron S. K."/>
        </authorList>
    </citation>
    <scope>NUCLEOTIDE SEQUENCE</scope>
</reference>
<feature type="domain" description="Beta-ketoacyl synthase-like N-terminal" evidence="10">
    <location>
        <begin position="15"/>
        <end position="72"/>
    </location>
</feature>
<evidence type="ECO:0000256" key="3">
    <source>
        <dbReference type="ARBA" id="ARBA00022832"/>
    </source>
</evidence>
<dbReference type="GO" id="GO:0004312">
    <property type="term" value="F:fatty acid synthase activity"/>
    <property type="evidence" value="ECO:0007669"/>
    <property type="project" value="TreeGrafter"/>
</dbReference>
<feature type="compositionally biased region" description="Polar residues" evidence="9">
    <location>
        <begin position="66"/>
        <end position="84"/>
    </location>
</feature>
<keyword evidence="4" id="KW-0521">NADP</keyword>
<keyword evidence="7" id="KW-0275">Fatty acid biosynthesis</keyword>
<dbReference type="Proteomes" id="UP000708208">
    <property type="component" value="Unassembled WGS sequence"/>
</dbReference>
<feature type="non-terminal residue" evidence="12">
    <location>
        <position position="1"/>
    </location>
</feature>
<sequence length="370" mass="42115">AQERYNVEEFDVPRRLAVLKNLDKFDADFFTLHARQAGALDPRIRMILEVSYEAIVDAGLNPSEIHGSNTEIDTTGRNVESNKAPNDFKGGEQLSKVLWLKTETLEPLLLMKSLRNNDNTVFVVHPIDGSLVMLEELVSYLNSSVYGLQCSRDAPLESIETLAAFYLMKIKQVQPVGPFKIVGYSFGASVAFEMTLQLERQNEKVELVLLDGSPLWKHLTEISGCEDLHEQWENAVLVGFLTQYIQSIAPVVYKELTKRQPLKDKLDYTARMLHESFPNINLEDINLLLSSFLARAECGKKYEPSGKIKARTILVKATKTKESRNLPQDYGLREICEEELTIIEVEGNHYCFYEKPVELYLPNILNKILE</sequence>
<evidence type="ECO:0000256" key="2">
    <source>
        <dbReference type="ARBA" id="ARBA00022516"/>
    </source>
</evidence>
<organism evidence="12 13">
    <name type="scientific">Allacma fusca</name>
    <dbReference type="NCBI Taxonomy" id="39272"/>
    <lineage>
        <taxon>Eukaryota</taxon>
        <taxon>Metazoa</taxon>
        <taxon>Ecdysozoa</taxon>
        <taxon>Arthropoda</taxon>
        <taxon>Hexapoda</taxon>
        <taxon>Collembola</taxon>
        <taxon>Symphypleona</taxon>
        <taxon>Sminthuridae</taxon>
        <taxon>Allacma</taxon>
    </lineage>
</organism>
<dbReference type="OrthoDB" id="6509971at2759"/>
<evidence type="ECO:0000313" key="13">
    <source>
        <dbReference type="Proteomes" id="UP000708208"/>
    </source>
</evidence>
<keyword evidence="2" id="KW-0444">Lipid biosynthesis</keyword>
<dbReference type="AlphaFoldDB" id="A0A8J2KYJ9"/>
<dbReference type="EMBL" id="CAJVCH010265243">
    <property type="protein sequence ID" value="CAG7734216.1"/>
    <property type="molecule type" value="Genomic_DNA"/>
</dbReference>
<evidence type="ECO:0000256" key="1">
    <source>
        <dbReference type="ARBA" id="ARBA00022450"/>
    </source>
</evidence>
<protein>
    <submittedName>
        <fullName evidence="12">Uncharacterized protein</fullName>
    </submittedName>
</protein>
<keyword evidence="13" id="KW-1185">Reference proteome</keyword>
<evidence type="ECO:0000259" key="10">
    <source>
        <dbReference type="Pfam" id="PF00109"/>
    </source>
</evidence>
<dbReference type="InterPro" id="IPR014030">
    <property type="entry name" value="Ketoacyl_synth_N"/>
</dbReference>
<evidence type="ECO:0000256" key="5">
    <source>
        <dbReference type="ARBA" id="ARBA00023002"/>
    </source>
</evidence>
<dbReference type="GO" id="GO:0016491">
    <property type="term" value="F:oxidoreductase activity"/>
    <property type="evidence" value="ECO:0007669"/>
    <property type="project" value="UniProtKB-KW"/>
</dbReference>
<evidence type="ECO:0000256" key="4">
    <source>
        <dbReference type="ARBA" id="ARBA00022857"/>
    </source>
</evidence>
<keyword evidence="6" id="KW-0443">Lipid metabolism</keyword>
<dbReference type="PANTHER" id="PTHR43775">
    <property type="entry name" value="FATTY ACID SYNTHASE"/>
    <property type="match status" value="1"/>
</dbReference>
<comment type="caution">
    <text evidence="12">The sequence shown here is derived from an EMBL/GenBank/DDBJ whole genome shotgun (WGS) entry which is preliminary data.</text>
</comment>
<keyword evidence="3" id="KW-0276">Fatty acid metabolism</keyword>
<name>A0A8J2KYJ9_9HEXA</name>
<keyword evidence="8" id="KW-0511">Multifunctional enzyme</keyword>
<evidence type="ECO:0000256" key="7">
    <source>
        <dbReference type="ARBA" id="ARBA00023160"/>
    </source>
</evidence>
<keyword evidence="5" id="KW-0560">Oxidoreductase</keyword>
<gene>
    <name evidence="12" type="ORF">AFUS01_LOCUS22616</name>
</gene>
<feature type="region of interest" description="Disordered" evidence="9">
    <location>
        <begin position="66"/>
        <end position="86"/>
    </location>
</feature>
<evidence type="ECO:0000259" key="11">
    <source>
        <dbReference type="Pfam" id="PF00975"/>
    </source>
</evidence>
<dbReference type="InterPro" id="IPR050091">
    <property type="entry name" value="PKS_NRPS_Biosynth_Enz"/>
</dbReference>
<dbReference type="GO" id="GO:0006633">
    <property type="term" value="P:fatty acid biosynthetic process"/>
    <property type="evidence" value="ECO:0007669"/>
    <property type="project" value="UniProtKB-KW"/>
</dbReference>